<dbReference type="EMBL" id="JBHUHV010000009">
    <property type="protein sequence ID" value="MFD2065803.1"/>
    <property type="molecule type" value="Genomic_DNA"/>
</dbReference>
<dbReference type="PANTHER" id="PTHR40841">
    <property type="entry name" value="SIDEROPHORE TRIACETYLFUSARININE C ESTERASE"/>
    <property type="match status" value="1"/>
</dbReference>
<organism evidence="4 5">
    <name type="scientific">Pontibacter silvestris</name>
    <dbReference type="NCBI Taxonomy" id="2305183"/>
    <lineage>
        <taxon>Bacteria</taxon>
        <taxon>Pseudomonadati</taxon>
        <taxon>Bacteroidota</taxon>
        <taxon>Cytophagia</taxon>
        <taxon>Cytophagales</taxon>
        <taxon>Hymenobacteraceae</taxon>
        <taxon>Pontibacter</taxon>
    </lineage>
</organism>
<reference evidence="5" key="1">
    <citation type="journal article" date="2019" name="Int. J. Syst. Evol. Microbiol.">
        <title>The Global Catalogue of Microorganisms (GCM) 10K type strain sequencing project: providing services to taxonomists for standard genome sequencing and annotation.</title>
        <authorList>
            <consortium name="The Broad Institute Genomics Platform"/>
            <consortium name="The Broad Institute Genome Sequencing Center for Infectious Disease"/>
            <person name="Wu L."/>
            <person name="Ma J."/>
        </authorList>
    </citation>
    <scope>NUCLEOTIDE SEQUENCE [LARGE SCALE GENOMIC DNA]</scope>
    <source>
        <strain evidence="5">JCM 16545</strain>
    </source>
</reference>
<feature type="chain" id="PRO_5046636897" evidence="3">
    <location>
        <begin position="32"/>
        <end position="293"/>
    </location>
</feature>
<keyword evidence="3" id="KW-0732">Signal</keyword>
<keyword evidence="5" id="KW-1185">Reference proteome</keyword>
<evidence type="ECO:0000256" key="2">
    <source>
        <dbReference type="ARBA" id="ARBA00022801"/>
    </source>
</evidence>
<protein>
    <submittedName>
        <fullName evidence="4">Alpha/beta hydrolase</fullName>
    </submittedName>
</protein>
<name>A0ABW4WUC4_9BACT</name>
<dbReference type="Proteomes" id="UP001597369">
    <property type="component" value="Unassembled WGS sequence"/>
</dbReference>
<dbReference type="GO" id="GO:0016787">
    <property type="term" value="F:hydrolase activity"/>
    <property type="evidence" value="ECO:0007669"/>
    <property type="project" value="UniProtKB-KW"/>
</dbReference>
<keyword evidence="2 4" id="KW-0378">Hydrolase</keyword>
<comment type="caution">
    <text evidence="4">The sequence shown here is derived from an EMBL/GenBank/DDBJ whole genome shotgun (WGS) entry which is preliminary data.</text>
</comment>
<dbReference type="Gene3D" id="3.40.50.1820">
    <property type="entry name" value="alpha/beta hydrolase"/>
    <property type="match status" value="1"/>
</dbReference>
<proteinExistence type="inferred from homology"/>
<dbReference type="InterPro" id="IPR029058">
    <property type="entry name" value="AB_hydrolase_fold"/>
</dbReference>
<dbReference type="PANTHER" id="PTHR40841:SF2">
    <property type="entry name" value="SIDEROPHORE-DEGRADING ESTERASE (EUROFUNG)"/>
    <property type="match status" value="1"/>
</dbReference>
<dbReference type="Pfam" id="PF00756">
    <property type="entry name" value="Esterase"/>
    <property type="match status" value="1"/>
</dbReference>
<dbReference type="RefSeq" id="WP_229962569.1">
    <property type="nucleotide sequence ID" value="NZ_JAJJWI010000026.1"/>
</dbReference>
<accession>A0ABW4WUC4</accession>
<evidence type="ECO:0000256" key="1">
    <source>
        <dbReference type="ARBA" id="ARBA00005622"/>
    </source>
</evidence>
<evidence type="ECO:0000313" key="5">
    <source>
        <dbReference type="Proteomes" id="UP001597369"/>
    </source>
</evidence>
<dbReference type="InterPro" id="IPR052558">
    <property type="entry name" value="Siderophore_Hydrolase_D"/>
</dbReference>
<gene>
    <name evidence="4" type="ORF">ACFSKU_02835</name>
</gene>
<sequence>MKMKCLIKFKVSYPVYVSTFMLLFQTFTASSQNSNSAETHQLYSNYLHEQRTFWVSLPAGYDATKKYPVMYVLDAESRFDVARVVAHDRARYKKAVPYIIVGVPNMGTPDKRSNDLTFSTSLYDYHGKPLDVLRFDSTNTGGGMDFSHFINEELVPHINSLYPTSNQNVLVGHSFSGYFASYILPLQQTFTTYLLIDPSIWYNRGEALEHLKSNAEALRKSAGINVYVSYQSRPAYNVGKVKELVAYLSKQDHVTIAYKQYLDETHGSIFLQSFVDGMNFISSLEENKISNKL</sequence>
<comment type="similarity">
    <text evidence="1">Belongs to the esterase D family.</text>
</comment>
<evidence type="ECO:0000313" key="4">
    <source>
        <dbReference type="EMBL" id="MFD2065803.1"/>
    </source>
</evidence>
<dbReference type="SUPFAM" id="SSF53474">
    <property type="entry name" value="alpha/beta-Hydrolases"/>
    <property type="match status" value="1"/>
</dbReference>
<feature type="signal peptide" evidence="3">
    <location>
        <begin position="1"/>
        <end position="31"/>
    </location>
</feature>
<dbReference type="InterPro" id="IPR000801">
    <property type="entry name" value="Esterase-like"/>
</dbReference>
<evidence type="ECO:0000256" key="3">
    <source>
        <dbReference type="SAM" id="SignalP"/>
    </source>
</evidence>